<dbReference type="OrthoDB" id="5143202at2"/>
<sequence>MDFRARQRRLAAGVWNEAMLGIYDLEPGADRTIAEIERRRVELALLAAGEGAVAVGLAALQLHGCWALPRTWKARAVRASRRQGRGGAQNVDFTMTTADGRRAATVAWAIVQAVPHIDRLHLVAVLDWALNQGHIRSVDDVLRMGAGHRWIRKVRAWGVLADGRAESFLETWARLQCVDAGVPPTALQLEIRDAAGVVRARGDLAWLLRNGRWIVVEIDGASIHDKPESIRRDRRRQNWMVGGGDVTVLRYDATDLRDGVLPAEVQRYRDRLERSAEIAS</sequence>
<keyword evidence="2" id="KW-1185">Reference proteome</keyword>
<comment type="caution">
    <text evidence="1">The sequence shown here is derived from an EMBL/GenBank/DDBJ whole genome shotgun (WGS) entry which is preliminary data.</text>
</comment>
<accession>A0A2U1ZVT7</accession>
<dbReference type="AlphaFoldDB" id="A0A2U1ZVT7"/>
<reference evidence="1 2" key="1">
    <citation type="submission" date="2018-03" db="EMBL/GenBank/DDBJ databases">
        <title>Genome assembly of novel Miniimonas species PCH200.</title>
        <authorList>
            <person name="Thakur V."/>
            <person name="Kumar V."/>
            <person name="Singh D."/>
        </authorList>
    </citation>
    <scope>NUCLEOTIDE SEQUENCE [LARGE SCALE GENOMIC DNA]</scope>
    <source>
        <strain evidence="1 2">PCH200</strain>
    </source>
</reference>
<organism evidence="1 2">
    <name type="scientific">Serinibacter arcticus</name>
    <dbReference type="NCBI Taxonomy" id="1655435"/>
    <lineage>
        <taxon>Bacteria</taxon>
        <taxon>Bacillati</taxon>
        <taxon>Actinomycetota</taxon>
        <taxon>Actinomycetes</taxon>
        <taxon>Micrococcales</taxon>
        <taxon>Beutenbergiaceae</taxon>
        <taxon>Serinibacter</taxon>
    </lineage>
</organism>
<gene>
    <name evidence="1" type="ORF">C8046_11075</name>
</gene>
<dbReference type="RefSeq" id="WP_109229488.1">
    <property type="nucleotide sequence ID" value="NZ_PYHR01000002.1"/>
</dbReference>
<evidence type="ECO:0000313" key="1">
    <source>
        <dbReference type="EMBL" id="PWD51107.1"/>
    </source>
</evidence>
<dbReference type="Proteomes" id="UP000245166">
    <property type="component" value="Unassembled WGS sequence"/>
</dbReference>
<name>A0A2U1ZVT7_9MICO</name>
<evidence type="ECO:0008006" key="3">
    <source>
        <dbReference type="Google" id="ProtNLM"/>
    </source>
</evidence>
<dbReference type="EMBL" id="PYHR01000002">
    <property type="protein sequence ID" value="PWD51107.1"/>
    <property type="molecule type" value="Genomic_DNA"/>
</dbReference>
<proteinExistence type="predicted"/>
<protein>
    <recommendedName>
        <fullName evidence="3">DUF559 domain-containing protein</fullName>
    </recommendedName>
</protein>
<evidence type="ECO:0000313" key="2">
    <source>
        <dbReference type="Proteomes" id="UP000245166"/>
    </source>
</evidence>